<dbReference type="Pfam" id="PF08241">
    <property type="entry name" value="Methyltransf_11"/>
    <property type="match status" value="1"/>
</dbReference>
<dbReference type="GO" id="GO:0008757">
    <property type="term" value="F:S-adenosylmethionine-dependent methyltransferase activity"/>
    <property type="evidence" value="ECO:0007669"/>
    <property type="project" value="InterPro"/>
</dbReference>
<dbReference type="InterPro" id="IPR029063">
    <property type="entry name" value="SAM-dependent_MTases_sf"/>
</dbReference>
<evidence type="ECO:0000259" key="1">
    <source>
        <dbReference type="Pfam" id="PF08241"/>
    </source>
</evidence>
<dbReference type="EMBL" id="PEZY01000005">
    <property type="protein sequence ID" value="PIS06228.1"/>
    <property type="molecule type" value="Genomic_DNA"/>
</dbReference>
<dbReference type="PANTHER" id="PTHR43861">
    <property type="entry name" value="TRANS-ACONITATE 2-METHYLTRANSFERASE-RELATED"/>
    <property type="match status" value="1"/>
</dbReference>
<comment type="caution">
    <text evidence="2">The sequence shown here is derived from an EMBL/GenBank/DDBJ whole genome shotgun (WGS) entry which is preliminary data.</text>
</comment>
<accession>A0A2H0W4E7</accession>
<dbReference type="Proteomes" id="UP000229056">
    <property type="component" value="Unassembled WGS sequence"/>
</dbReference>
<dbReference type="CDD" id="cd02440">
    <property type="entry name" value="AdoMet_MTases"/>
    <property type="match status" value="1"/>
</dbReference>
<dbReference type="InterPro" id="IPR013216">
    <property type="entry name" value="Methyltransf_11"/>
</dbReference>
<sequence length="207" mass="23629">MFINDSSLNFMDLKTIQTYNQKAQDYDQETIDFWQLFPKPFISQFKKLAVGNVLDIGSGPGRDGLILKQEGLEVTCLEASEAMVEICQARGLNSVLGDFNNLPFADQTFGGVWSYTSLLHIPKSEVSQVLSEIKRVLKTDGVFGLGLIEGDTEGYRDSFDSDMTRWFSFYTKSEVEELLRFAGFEIIYFEEFKPRSKNYLNFIAKKI</sequence>
<dbReference type="SUPFAM" id="SSF53335">
    <property type="entry name" value="S-adenosyl-L-methionine-dependent methyltransferases"/>
    <property type="match status" value="1"/>
</dbReference>
<dbReference type="Gene3D" id="3.40.50.150">
    <property type="entry name" value="Vaccinia Virus protein VP39"/>
    <property type="match status" value="1"/>
</dbReference>
<dbReference type="AlphaFoldDB" id="A0A2H0W4E7"/>
<gene>
    <name evidence="2" type="ORF">COT80_01500</name>
</gene>
<reference evidence="3" key="1">
    <citation type="submission" date="2017-09" db="EMBL/GenBank/DDBJ databases">
        <title>Depth-based differentiation of microbial function through sediment-hosted aquifers and enrichment of novel symbionts in the deep terrestrial subsurface.</title>
        <authorList>
            <person name="Probst A.J."/>
            <person name="Ladd B."/>
            <person name="Jarett J.K."/>
            <person name="Geller-Mcgrath D.E."/>
            <person name="Sieber C.M.K."/>
            <person name="Emerson J.B."/>
            <person name="Anantharaman K."/>
            <person name="Thomas B.C."/>
            <person name="Malmstrom R."/>
            <person name="Stieglmeier M."/>
            <person name="Klingl A."/>
            <person name="Woyke T."/>
            <person name="Ryan C.M."/>
            <person name="Banfield J.F."/>
        </authorList>
    </citation>
    <scope>NUCLEOTIDE SEQUENCE [LARGE SCALE GENOMIC DNA]</scope>
</reference>
<protein>
    <recommendedName>
        <fullName evidence="1">Methyltransferase type 11 domain-containing protein</fullName>
    </recommendedName>
</protein>
<dbReference type="PANTHER" id="PTHR43861:SF1">
    <property type="entry name" value="TRANS-ACONITATE 2-METHYLTRANSFERASE"/>
    <property type="match status" value="1"/>
</dbReference>
<proteinExistence type="predicted"/>
<evidence type="ECO:0000313" key="2">
    <source>
        <dbReference type="EMBL" id="PIS06228.1"/>
    </source>
</evidence>
<organism evidence="2 3">
    <name type="scientific">Candidatus Buchananbacteria bacterium CG10_big_fil_rev_8_21_14_0_10_33_19</name>
    <dbReference type="NCBI Taxonomy" id="1974525"/>
    <lineage>
        <taxon>Bacteria</taxon>
        <taxon>Candidatus Buchananiibacteriota</taxon>
    </lineage>
</organism>
<feature type="domain" description="Methyltransferase type 11" evidence="1">
    <location>
        <begin position="54"/>
        <end position="143"/>
    </location>
</feature>
<evidence type="ECO:0000313" key="3">
    <source>
        <dbReference type="Proteomes" id="UP000229056"/>
    </source>
</evidence>
<name>A0A2H0W4E7_9BACT</name>